<feature type="domain" description="RNA polymerase sigma factor 70 region 4 type 2" evidence="5">
    <location>
        <begin position="123"/>
        <end position="175"/>
    </location>
</feature>
<protein>
    <submittedName>
        <fullName evidence="6">RNA polymerase sigma-70 factor</fullName>
    </submittedName>
</protein>
<gene>
    <name evidence="6" type="ORF">SNE25_27035</name>
</gene>
<evidence type="ECO:0000313" key="7">
    <source>
        <dbReference type="Proteomes" id="UP001324380"/>
    </source>
</evidence>
<dbReference type="PANTHER" id="PTHR43133">
    <property type="entry name" value="RNA POLYMERASE ECF-TYPE SIGMA FACTO"/>
    <property type="match status" value="1"/>
</dbReference>
<evidence type="ECO:0000313" key="6">
    <source>
        <dbReference type="EMBL" id="WPU92984.1"/>
    </source>
</evidence>
<organism evidence="6 7">
    <name type="scientific">Mucilaginibacter sabulilitoris</name>
    <dbReference type="NCBI Taxonomy" id="1173583"/>
    <lineage>
        <taxon>Bacteria</taxon>
        <taxon>Pseudomonadati</taxon>
        <taxon>Bacteroidota</taxon>
        <taxon>Sphingobacteriia</taxon>
        <taxon>Sphingobacteriales</taxon>
        <taxon>Sphingobacteriaceae</taxon>
        <taxon>Mucilaginibacter</taxon>
    </lineage>
</organism>
<proteinExistence type="inferred from homology"/>
<evidence type="ECO:0000256" key="4">
    <source>
        <dbReference type="ARBA" id="ARBA00023163"/>
    </source>
</evidence>
<reference evidence="6 7" key="1">
    <citation type="submission" date="2023-11" db="EMBL/GenBank/DDBJ databases">
        <title>Analysis of the Genomes of Mucilaginibacter gossypii cycad 4 and M. sabulilitoris SNA2: microbes with the potential for plant growth promotion.</title>
        <authorList>
            <person name="Hirsch A.M."/>
            <person name="Humm E."/>
            <person name="Rubbi M."/>
            <person name="Del Vecchio G."/>
            <person name="Ha S.M."/>
            <person name="Pellegrini M."/>
            <person name="Gunsalus R.P."/>
        </authorList>
    </citation>
    <scope>NUCLEOTIDE SEQUENCE [LARGE SCALE GENOMIC DNA]</scope>
    <source>
        <strain evidence="6 7">SNA2</strain>
    </source>
</reference>
<dbReference type="SUPFAM" id="SSF88659">
    <property type="entry name" value="Sigma3 and sigma4 domains of RNA polymerase sigma factors"/>
    <property type="match status" value="1"/>
</dbReference>
<dbReference type="SUPFAM" id="SSF88946">
    <property type="entry name" value="Sigma2 domain of RNA polymerase sigma factors"/>
    <property type="match status" value="1"/>
</dbReference>
<dbReference type="InterPro" id="IPR014284">
    <property type="entry name" value="RNA_pol_sigma-70_dom"/>
</dbReference>
<keyword evidence="3" id="KW-0731">Sigma factor</keyword>
<dbReference type="InterPro" id="IPR013249">
    <property type="entry name" value="RNA_pol_sigma70_r4_t2"/>
</dbReference>
<keyword evidence="2" id="KW-0805">Transcription regulation</keyword>
<dbReference type="Pfam" id="PF08281">
    <property type="entry name" value="Sigma70_r4_2"/>
    <property type="match status" value="1"/>
</dbReference>
<dbReference type="RefSeq" id="WP_321562140.1">
    <property type="nucleotide sequence ID" value="NZ_CP139558.1"/>
</dbReference>
<dbReference type="InterPro" id="IPR036388">
    <property type="entry name" value="WH-like_DNA-bd_sf"/>
</dbReference>
<evidence type="ECO:0000256" key="1">
    <source>
        <dbReference type="ARBA" id="ARBA00010641"/>
    </source>
</evidence>
<dbReference type="InterPro" id="IPR013324">
    <property type="entry name" value="RNA_pol_sigma_r3/r4-like"/>
</dbReference>
<name>A0ABZ0TIH3_9SPHI</name>
<dbReference type="NCBIfam" id="TIGR02937">
    <property type="entry name" value="sigma70-ECF"/>
    <property type="match status" value="1"/>
</dbReference>
<comment type="similarity">
    <text evidence="1">Belongs to the sigma-70 factor family. ECF subfamily.</text>
</comment>
<sequence>MFKTFKSDSDLWNDIRNDDGLAFDVLFDRYWARMYKAAFRQLNDEEVSLEIVHDVFVSLWNRRKDLEINQFPNFLLTAIRYQLHNRSKASKLSLVYKADFNEIDYLSEFNSGDTYFRDAELQQELERYLNQLPKRCHEIFLLSRMQHLSNQDIADRLGVSKKTVENQLTSALKHLRVAFKNIASFILL</sequence>
<keyword evidence="4" id="KW-0804">Transcription</keyword>
<evidence type="ECO:0000256" key="3">
    <source>
        <dbReference type="ARBA" id="ARBA00023082"/>
    </source>
</evidence>
<dbReference type="InterPro" id="IPR014327">
    <property type="entry name" value="RNA_pol_sigma70_bacteroid"/>
</dbReference>
<dbReference type="PANTHER" id="PTHR43133:SF46">
    <property type="entry name" value="RNA POLYMERASE SIGMA-70 FACTOR ECF SUBFAMILY"/>
    <property type="match status" value="1"/>
</dbReference>
<evidence type="ECO:0000259" key="5">
    <source>
        <dbReference type="Pfam" id="PF08281"/>
    </source>
</evidence>
<dbReference type="EMBL" id="CP139558">
    <property type="protein sequence ID" value="WPU92984.1"/>
    <property type="molecule type" value="Genomic_DNA"/>
</dbReference>
<dbReference type="InterPro" id="IPR013325">
    <property type="entry name" value="RNA_pol_sigma_r2"/>
</dbReference>
<accession>A0ABZ0TIH3</accession>
<dbReference type="Proteomes" id="UP001324380">
    <property type="component" value="Chromosome"/>
</dbReference>
<keyword evidence="7" id="KW-1185">Reference proteome</keyword>
<dbReference type="NCBIfam" id="TIGR02985">
    <property type="entry name" value="Sig70_bacteroi1"/>
    <property type="match status" value="1"/>
</dbReference>
<dbReference type="Gene3D" id="1.10.1740.10">
    <property type="match status" value="1"/>
</dbReference>
<dbReference type="Gene3D" id="1.10.10.10">
    <property type="entry name" value="Winged helix-like DNA-binding domain superfamily/Winged helix DNA-binding domain"/>
    <property type="match status" value="1"/>
</dbReference>
<dbReference type="InterPro" id="IPR039425">
    <property type="entry name" value="RNA_pol_sigma-70-like"/>
</dbReference>
<evidence type="ECO:0000256" key="2">
    <source>
        <dbReference type="ARBA" id="ARBA00023015"/>
    </source>
</evidence>